<reference evidence="6 7" key="1">
    <citation type="submission" date="2019-09" db="EMBL/GenBank/DDBJ databases">
        <authorList>
            <person name="Depoorter E."/>
        </authorList>
    </citation>
    <scope>NUCLEOTIDE SEQUENCE [LARGE SCALE GENOMIC DNA]</scope>
    <source>
        <strain evidence="6">LMG 6863</strain>
    </source>
</reference>
<dbReference type="Gene3D" id="3.40.190.290">
    <property type="match status" value="1"/>
</dbReference>
<accession>A0A6P2MZT3</accession>
<evidence type="ECO:0000313" key="6">
    <source>
        <dbReference type="EMBL" id="VWB85642.1"/>
    </source>
</evidence>
<dbReference type="PANTHER" id="PTHR30427:SF1">
    <property type="entry name" value="TRANSCRIPTIONAL ACTIVATOR PROTEIN LYSR"/>
    <property type="match status" value="1"/>
</dbReference>
<organism evidence="6 7">
    <name type="scientific">Burkholderia lata (strain ATCC 17760 / DSM 23089 / LMG 22485 / NCIMB 9086 / R18194 / 383)</name>
    <dbReference type="NCBI Taxonomy" id="482957"/>
    <lineage>
        <taxon>Bacteria</taxon>
        <taxon>Pseudomonadati</taxon>
        <taxon>Pseudomonadota</taxon>
        <taxon>Betaproteobacteria</taxon>
        <taxon>Burkholderiales</taxon>
        <taxon>Burkholderiaceae</taxon>
        <taxon>Burkholderia</taxon>
        <taxon>Burkholderia cepacia complex</taxon>
    </lineage>
</organism>
<comment type="similarity">
    <text evidence="1">Belongs to the LysR transcriptional regulatory family.</text>
</comment>
<dbReference type="InterPro" id="IPR005119">
    <property type="entry name" value="LysR_subst-bd"/>
</dbReference>
<evidence type="ECO:0000313" key="7">
    <source>
        <dbReference type="Proteomes" id="UP000494170"/>
    </source>
</evidence>
<dbReference type="EMBL" id="CABVPY010000025">
    <property type="protein sequence ID" value="VWB85642.1"/>
    <property type="molecule type" value="Genomic_DNA"/>
</dbReference>
<evidence type="ECO:0000256" key="1">
    <source>
        <dbReference type="ARBA" id="ARBA00009437"/>
    </source>
</evidence>
<feature type="domain" description="HTH lysR-type" evidence="5">
    <location>
        <begin position="1"/>
        <end position="46"/>
    </location>
</feature>
<dbReference type="PANTHER" id="PTHR30427">
    <property type="entry name" value="TRANSCRIPTIONAL ACTIVATOR PROTEIN LYSR"/>
    <property type="match status" value="1"/>
</dbReference>
<dbReference type="Gene3D" id="1.10.10.10">
    <property type="entry name" value="Winged helix-like DNA-binding domain superfamily/Winged helix DNA-binding domain"/>
    <property type="match status" value="1"/>
</dbReference>
<dbReference type="GO" id="GO:0003700">
    <property type="term" value="F:DNA-binding transcription factor activity"/>
    <property type="evidence" value="ECO:0007669"/>
    <property type="project" value="InterPro"/>
</dbReference>
<evidence type="ECO:0000256" key="2">
    <source>
        <dbReference type="ARBA" id="ARBA00023015"/>
    </source>
</evidence>
<dbReference type="AlphaFoldDB" id="A0A6P2MZT3"/>
<gene>
    <name evidence="6" type="ORF">BLA6863_04070</name>
</gene>
<dbReference type="SUPFAM" id="SSF53850">
    <property type="entry name" value="Periplasmic binding protein-like II"/>
    <property type="match status" value="1"/>
</dbReference>
<dbReference type="GO" id="GO:0043565">
    <property type="term" value="F:sequence-specific DNA binding"/>
    <property type="evidence" value="ECO:0007669"/>
    <property type="project" value="TreeGrafter"/>
</dbReference>
<protein>
    <submittedName>
        <fullName evidence="6">LysR family transcriptional regulator</fullName>
    </submittedName>
</protein>
<dbReference type="Pfam" id="PF03466">
    <property type="entry name" value="LysR_substrate"/>
    <property type="match status" value="1"/>
</dbReference>
<evidence type="ECO:0000256" key="4">
    <source>
        <dbReference type="ARBA" id="ARBA00023163"/>
    </source>
</evidence>
<dbReference type="InterPro" id="IPR036390">
    <property type="entry name" value="WH_DNA-bd_sf"/>
</dbReference>
<dbReference type="InterPro" id="IPR000847">
    <property type="entry name" value="LysR_HTH_N"/>
</dbReference>
<evidence type="ECO:0000256" key="3">
    <source>
        <dbReference type="ARBA" id="ARBA00023125"/>
    </source>
</evidence>
<proteinExistence type="inferred from homology"/>
<keyword evidence="3" id="KW-0238">DNA-binding</keyword>
<keyword evidence="4" id="KW-0804">Transcription</keyword>
<dbReference type="InterPro" id="IPR036388">
    <property type="entry name" value="WH-like_DNA-bd_sf"/>
</dbReference>
<keyword evidence="2" id="KW-0805">Transcription regulation</keyword>
<dbReference type="Pfam" id="PF00126">
    <property type="entry name" value="HTH_1"/>
    <property type="match status" value="1"/>
</dbReference>
<evidence type="ECO:0000259" key="5">
    <source>
        <dbReference type="PROSITE" id="PS50931"/>
    </source>
</evidence>
<name>A0A6P2MZT3_BURL3</name>
<dbReference type="GO" id="GO:0010628">
    <property type="term" value="P:positive regulation of gene expression"/>
    <property type="evidence" value="ECO:0007669"/>
    <property type="project" value="TreeGrafter"/>
</dbReference>
<dbReference type="Proteomes" id="UP000494170">
    <property type="component" value="Unassembled WGS sequence"/>
</dbReference>
<sequence length="286" mass="31273">MTTGTTTRASDLMHTSQSAISRLVSQLEATLRLKLFDRDGARLRPTPEAKALLIEVERMFAGMDVIRERATSLREGRSGILTIASLPALGYGPLPALITQLRCDLPDLLIRYEIHSSQEVRERVASGQCDVGFAAELIDTHGLVARSIARRRAVLAVPADHVLGQRSRVSLFDLVDYPFIALPSKDTSRRQLDAMLANRGKKLNVVIEAAYTLTVASMVCHGAGIGLVDPLSVEMFDWHGVRFVEVDEPIWFNTLAIHNMSTPLSAPASKLLALADAAWNGAGHER</sequence>
<dbReference type="SUPFAM" id="SSF46785">
    <property type="entry name" value="Winged helix' DNA-binding domain"/>
    <property type="match status" value="1"/>
</dbReference>
<dbReference type="PROSITE" id="PS50931">
    <property type="entry name" value="HTH_LYSR"/>
    <property type="match status" value="1"/>
</dbReference>